<keyword evidence="1" id="KW-0233">DNA recombination</keyword>
<evidence type="ECO:0000256" key="1">
    <source>
        <dbReference type="ARBA" id="ARBA00023172"/>
    </source>
</evidence>
<evidence type="ECO:0008006" key="5">
    <source>
        <dbReference type="Google" id="ProtNLM"/>
    </source>
</evidence>
<evidence type="ECO:0000313" key="3">
    <source>
        <dbReference type="EMBL" id="KAG0310959.1"/>
    </source>
</evidence>
<dbReference type="GO" id="GO:0006310">
    <property type="term" value="P:DNA recombination"/>
    <property type="evidence" value="ECO:0007669"/>
    <property type="project" value="UniProtKB-KW"/>
</dbReference>
<name>A0A9P6R4J8_9FUNG</name>
<gene>
    <name evidence="3" type="ORF">BGZ97_012198</name>
</gene>
<dbReference type="Gene3D" id="1.10.443.10">
    <property type="entry name" value="Intergrase catalytic core"/>
    <property type="match status" value="1"/>
</dbReference>
<feature type="compositionally biased region" description="Low complexity" evidence="2">
    <location>
        <begin position="279"/>
        <end position="307"/>
    </location>
</feature>
<dbReference type="SUPFAM" id="SSF56349">
    <property type="entry name" value="DNA breaking-rejoining enzymes"/>
    <property type="match status" value="1"/>
</dbReference>
<dbReference type="InterPro" id="IPR011010">
    <property type="entry name" value="DNA_brk_join_enz"/>
</dbReference>
<dbReference type="InterPro" id="IPR013762">
    <property type="entry name" value="Integrase-like_cat_sf"/>
</dbReference>
<reference evidence="3" key="1">
    <citation type="journal article" date="2020" name="Fungal Divers.">
        <title>Resolving the Mortierellaceae phylogeny through synthesis of multi-gene phylogenetics and phylogenomics.</title>
        <authorList>
            <person name="Vandepol N."/>
            <person name="Liber J."/>
            <person name="Desiro A."/>
            <person name="Na H."/>
            <person name="Kennedy M."/>
            <person name="Barry K."/>
            <person name="Grigoriev I.V."/>
            <person name="Miller A.N."/>
            <person name="O'Donnell K."/>
            <person name="Stajich J.E."/>
            <person name="Bonito G."/>
        </authorList>
    </citation>
    <scope>NUCLEOTIDE SEQUENCE</scope>
    <source>
        <strain evidence="3">NVP60</strain>
    </source>
</reference>
<dbReference type="AlphaFoldDB" id="A0A9P6R4J8"/>
<keyword evidence="4" id="KW-1185">Reference proteome</keyword>
<comment type="caution">
    <text evidence="3">The sequence shown here is derived from an EMBL/GenBank/DDBJ whole genome shotgun (WGS) entry which is preliminary data.</text>
</comment>
<proteinExistence type="predicted"/>
<dbReference type="GO" id="GO:0003677">
    <property type="term" value="F:DNA binding"/>
    <property type="evidence" value="ECO:0007669"/>
    <property type="project" value="InterPro"/>
</dbReference>
<sequence>MEKLMRYLDRPDVCEKHGLSKCLFFQAYAATGFYLWTRNDELHRLQGHMVDGLGINGDETVFKTQKNGNHYFKIKLTFRKTRNWLGYLKRVGHPLRNEDYVFPTLGARGDIRLHQRVSPDTIQRYLDLLTNEAGLIKDTARARYTTHCFRRGEAQHCFMFKKPQWSLKACKWWGGWSKGAERGAIENYLMDEISAYEESYEDQYSEDRAAYKHTTFMGEEDGDAPSSAGLVQSLRDQVTRLQQQLADNTMHLQQQQAQTIAILQQIAHSLQQPSFQGIPSHQQYGQPQQQPQQQPQRNPSSSPISTPLSTFQVLINNSRSMRFSLGSSSLRRKRCKKSTGNDALVYLLMAL</sequence>
<dbReference type="GO" id="GO:0015074">
    <property type="term" value="P:DNA integration"/>
    <property type="evidence" value="ECO:0007669"/>
    <property type="project" value="InterPro"/>
</dbReference>
<dbReference type="OrthoDB" id="164951at2759"/>
<dbReference type="Proteomes" id="UP000823405">
    <property type="component" value="Unassembled WGS sequence"/>
</dbReference>
<accession>A0A9P6R4J8</accession>
<evidence type="ECO:0000256" key="2">
    <source>
        <dbReference type="SAM" id="MobiDB-lite"/>
    </source>
</evidence>
<organism evidence="3 4">
    <name type="scientific">Linnemannia gamsii</name>
    <dbReference type="NCBI Taxonomy" id="64522"/>
    <lineage>
        <taxon>Eukaryota</taxon>
        <taxon>Fungi</taxon>
        <taxon>Fungi incertae sedis</taxon>
        <taxon>Mucoromycota</taxon>
        <taxon>Mortierellomycotina</taxon>
        <taxon>Mortierellomycetes</taxon>
        <taxon>Mortierellales</taxon>
        <taxon>Mortierellaceae</taxon>
        <taxon>Linnemannia</taxon>
    </lineage>
</organism>
<feature type="region of interest" description="Disordered" evidence="2">
    <location>
        <begin position="275"/>
        <end position="307"/>
    </location>
</feature>
<evidence type="ECO:0000313" key="4">
    <source>
        <dbReference type="Proteomes" id="UP000823405"/>
    </source>
</evidence>
<dbReference type="EMBL" id="JAAAIN010000776">
    <property type="protein sequence ID" value="KAG0310959.1"/>
    <property type="molecule type" value="Genomic_DNA"/>
</dbReference>
<protein>
    <recommendedName>
        <fullName evidence="5">Tyr recombinase domain-containing protein</fullName>
    </recommendedName>
</protein>